<dbReference type="CDD" id="cd06225">
    <property type="entry name" value="HAMP"/>
    <property type="match status" value="1"/>
</dbReference>
<name>A0A0K6H8G4_9NEIS</name>
<dbReference type="SUPFAM" id="SSF58104">
    <property type="entry name" value="Methyl-accepting chemotaxis protein (MCP) signaling domain"/>
    <property type="match status" value="1"/>
</dbReference>
<dbReference type="STRING" id="375574.GCA_001418035_02647"/>
<dbReference type="PANTHER" id="PTHR32089:SF112">
    <property type="entry name" value="LYSOZYME-LIKE PROTEIN-RELATED"/>
    <property type="match status" value="1"/>
</dbReference>
<feature type="domain" description="Methyl-accepting transducer" evidence="6">
    <location>
        <begin position="384"/>
        <end position="620"/>
    </location>
</feature>
<dbReference type="FunFam" id="1.10.287.950:FF:000001">
    <property type="entry name" value="Methyl-accepting chemotaxis sensory transducer"/>
    <property type="match status" value="1"/>
</dbReference>
<feature type="transmembrane region" description="Helical" evidence="5">
    <location>
        <begin position="305"/>
        <end position="328"/>
    </location>
</feature>
<evidence type="ECO:0000259" key="6">
    <source>
        <dbReference type="PROSITE" id="PS50111"/>
    </source>
</evidence>
<dbReference type="Proteomes" id="UP000243535">
    <property type="component" value="Unassembled WGS sequence"/>
</dbReference>
<dbReference type="OrthoDB" id="8576332at2"/>
<dbReference type="GO" id="GO:0004888">
    <property type="term" value="F:transmembrane signaling receptor activity"/>
    <property type="evidence" value="ECO:0007669"/>
    <property type="project" value="InterPro"/>
</dbReference>
<feature type="domain" description="HAMP" evidence="7">
    <location>
        <begin position="325"/>
        <end position="379"/>
    </location>
</feature>
<dbReference type="Gene3D" id="1.10.287.950">
    <property type="entry name" value="Methyl-accepting chemotaxis protein"/>
    <property type="match status" value="1"/>
</dbReference>
<evidence type="ECO:0000256" key="1">
    <source>
        <dbReference type="ARBA" id="ARBA00004370"/>
    </source>
</evidence>
<keyword evidence="5" id="KW-0812">Transmembrane</keyword>
<keyword evidence="2 4" id="KW-0807">Transducer</keyword>
<dbReference type="EMBL" id="CYHA01000011">
    <property type="protein sequence ID" value="CUA87105.1"/>
    <property type="molecule type" value="Genomic_DNA"/>
</dbReference>
<proteinExistence type="inferred from homology"/>
<gene>
    <name evidence="8" type="ORF">Ga0061063_0064</name>
</gene>
<comment type="subcellular location">
    <subcellularLocation>
        <location evidence="1">Membrane</location>
    </subcellularLocation>
</comment>
<dbReference type="InterPro" id="IPR003660">
    <property type="entry name" value="HAMP_dom"/>
</dbReference>
<comment type="similarity">
    <text evidence="3">Belongs to the methyl-accepting chemotaxis (MCP) protein family.</text>
</comment>
<keyword evidence="9" id="KW-1185">Reference proteome</keyword>
<dbReference type="PROSITE" id="PS50885">
    <property type="entry name" value="HAMP"/>
    <property type="match status" value="1"/>
</dbReference>
<dbReference type="SMART" id="SM00304">
    <property type="entry name" value="HAMP"/>
    <property type="match status" value="2"/>
</dbReference>
<organism evidence="8 9">
    <name type="scientific">Gulbenkiania indica</name>
    <dbReference type="NCBI Taxonomy" id="375574"/>
    <lineage>
        <taxon>Bacteria</taxon>
        <taxon>Pseudomonadati</taxon>
        <taxon>Pseudomonadota</taxon>
        <taxon>Betaproteobacteria</taxon>
        <taxon>Neisseriales</taxon>
        <taxon>Chromobacteriaceae</taxon>
        <taxon>Gulbenkiania</taxon>
    </lineage>
</organism>
<evidence type="ECO:0000256" key="5">
    <source>
        <dbReference type="SAM" id="Phobius"/>
    </source>
</evidence>
<evidence type="ECO:0000259" key="7">
    <source>
        <dbReference type="PROSITE" id="PS50885"/>
    </source>
</evidence>
<keyword evidence="5" id="KW-0472">Membrane</keyword>
<accession>A0A0K6H8G4</accession>
<evidence type="ECO:0000256" key="4">
    <source>
        <dbReference type="PROSITE-ProRule" id="PRU00284"/>
    </source>
</evidence>
<evidence type="ECO:0000313" key="9">
    <source>
        <dbReference type="Proteomes" id="UP000243535"/>
    </source>
</evidence>
<dbReference type="InterPro" id="IPR004090">
    <property type="entry name" value="Chemotax_Me-accpt_rcpt"/>
</dbReference>
<dbReference type="InterPro" id="IPR029151">
    <property type="entry name" value="Sensor-like_sf"/>
</dbReference>
<evidence type="ECO:0000256" key="3">
    <source>
        <dbReference type="ARBA" id="ARBA00029447"/>
    </source>
</evidence>
<sequence length="656" mass="69615">MLSTIKRKLVAGCALLALLGFAILIGFNAYTHYQAAREATLKEARLIAEREAGTVQRSLEEAYYSTRALAQASLALRSQPSAEGRQRLSEVVRAQVAVHPQAVGYFVIWEANAFDGQDSQHTGPTGGRYGVYWYRKEGKTDVIYGTEGVDESPYYTEPKQQGRPVLTEPYVDSDIKILMGTVSFPMVADGRVLGVAGCDVALTALQGMAEKIKPYGLGYMSIYSHGGAALAGLPSAALGKPDPDLPAEAREAIGHSAAYEYASADGFYHFLVPVRVGSTAAAWSVRISIPLETALAPVKQAQWKAVGISVLILGVIVLLLAALTGWLLRPLEALRTAMGELASGEGDLTRRLDIHSGDEIGVVASAFNRFIDALQGMMGEVQQNSQTLNGAAHDLSGEMTRLRSTSAGQSQAAHATASSIEELSVSITHIADAAQRAHGLADEASELAGGVSDEVVATAHEIGRMAETVHGLADTLSGLDNRSEEISRIVGVIHDIADQTNLLALNAAIEAARAGEQGRGFAVVADEVRKLAERTAQATLEIGGMIERIQSETRQASASMSQTLEQVDGGVRMAEQAAVSIGIIRDRSQAVVATVSDIASATAEQSSASQDIARHIEAIHAMVSQTDHSLGEAQQATEALRRLGDELARLVARFRL</sequence>
<dbReference type="CDD" id="cd11386">
    <property type="entry name" value="MCP_signal"/>
    <property type="match status" value="1"/>
</dbReference>
<dbReference type="GO" id="GO:0007165">
    <property type="term" value="P:signal transduction"/>
    <property type="evidence" value="ECO:0007669"/>
    <property type="project" value="UniProtKB-KW"/>
</dbReference>
<dbReference type="GO" id="GO:0016020">
    <property type="term" value="C:membrane"/>
    <property type="evidence" value="ECO:0007669"/>
    <property type="project" value="UniProtKB-SubCell"/>
</dbReference>
<dbReference type="PANTHER" id="PTHR32089">
    <property type="entry name" value="METHYL-ACCEPTING CHEMOTAXIS PROTEIN MCPB"/>
    <property type="match status" value="1"/>
</dbReference>
<dbReference type="RefSeq" id="WP_055434526.1">
    <property type="nucleotide sequence ID" value="NZ_CYHA01000011.1"/>
</dbReference>
<dbReference type="PROSITE" id="PS50111">
    <property type="entry name" value="CHEMOTAXIS_TRANSDUC_2"/>
    <property type="match status" value="1"/>
</dbReference>
<dbReference type="SMART" id="SM00283">
    <property type="entry name" value="MA"/>
    <property type="match status" value="1"/>
</dbReference>
<dbReference type="Pfam" id="PF00672">
    <property type="entry name" value="HAMP"/>
    <property type="match status" value="1"/>
</dbReference>
<protein>
    <submittedName>
        <fullName evidence="8">Methyl-accepting chemotaxis sensory transducer with Cache sensor</fullName>
    </submittedName>
</protein>
<evidence type="ECO:0000256" key="2">
    <source>
        <dbReference type="ARBA" id="ARBA00023224"/>
    </source>
</evidence>
<evidence type="ECO:0000313" key="8">
    <source>
        <dbReference type="EMBL" id="CUA87105.1"/>
    </source>
</evidence>
<dbReference type="Pfam" id="PF22673">
    <property type="entry name" value="MCP-like_PDC_1"/>
    <property type="match status" value="1"/>
</dbReference>
<dbReference type="Pfam" id="PF00015">
    <property type="entry name" value="MCPsignal"/>
    <property type="match status" value="1"/>
</dbReference>
<dbReference type="PRINTS" id="PR00260">
    <property type="entry name" value="CHEMTRNSDUCR"/>
</dbReference>
<dbReference type="InterPro" id="IPR004089">
    <property type="entry name" value="MCPsignal_dom"/>
</dbReference>
<dbReference type="AlphaFoldDB" id="A0A0K6H8G4"/>
<dbReference type="GO" id="GO:0006935">
    <property type="term" value="P:chemotaxis"/>
    <property type="evidence" value="ECO:0007669"/>
    <property type="project" value="InterPro"/>
</dbReference>
<keyword evidence="5" id="KW-1133">Transmembrane helix</keyword>
<dbReference type="SUPFAM" id="SSF103190">
    <property type="entry name" value="Sensory domain-like"/>
    <property type="match status" value="1"/>
</dbReference>
<reference evidence="9" key="1">
    <citation type="submission" date="2015-08" db="EMBL/GenBank/DDBJ databases">
        <authorList>
            <person name="Varghese N."/>
        </authorList>
    </citation>
    <scope>NUCLEOTIDE SEQUENCE [LARGE SCALE GENOMIC DNA]</scope>
    <source>
        <strain evidence="9">DSM 17901</strain>
    </source>
</reference>
<dbReference type="CDD" id="cd12913">
    <property type="entry name" value="PDC1_MCP_like"/>
    <property type="match status" value="1"/>
</dbReference>
<dbReference type="Gene3D" id="3.30.450.20">
    <property type="entry name" value="PAS domain"/>
    <property type="match status" value="1"/>
</dbReference>